<feature type="active site" description="Proton acceptor" evidence="6 8">
    <location>
        <position position="337"/>
    </location>
</feature>
<evidence type="ECO:0000256" key="10">
    <source>
        <dbReference type="PIRSR" id="PIRSR000099-3"/>
    </source>
</evidence>
<keyword evidence="3 6" id="KW-0862">Zinc</keyword>
<reference evidence="13 14" key="1">
    <citation type="submission" date="2019-12" db="EMBL/GenBank/DDBJ databases">
        <title>Novel species isolated from a subtropical stream in China.</title>
        <authorList>
            <person name="Lu H."/>
        </authorList>
    </citation>
    <scope>NUCLEOTIDE SEQUENCE [LARGE SCALE GENOMIC DNA]</scope>
    <source>
        <strain evidence="13 14">FT134W</strain>
    </source>
</reference>
<evidence type="ECO:0000256" key="11">
    <source>
        <dbReference type="PIRSR" id="PIRSR000099-4"/>
    </source>
</evidence>
<dbReference type="Pfam" id="PF00815">
    <property type="entry name" value="Histidinol_dh"/>
    <property type="match status" value="1"/>
</dbReference>
<evidence type="ECO:0000313" key="13">
    <source>
        <dbReference type="EMBL" id="MYM75319.1"/>
    </source>
</evidence>
<feature type="binding site" evidence="6 10">
    <location>
        <position position="246"/>
    </location>
    <ligand>
        <name>substrate</name>
    </ligand>
</feature>
<sequence>MNAMITKLDSSQADFKQRLDTLLAFEASTDDAIENAVSGILADVKQRGDAAVLEYTNRFDRIPNGGATSMAALEISQQEMQAALAAIPDAQRKALEVAAHRVRVFHERQKQELNGFTYTEPDGTVLGQRVTPLDRVGIYVPGGKAAYPSSVLMNAIPAHVAGVEEIIMVVPTPDGVKNQMVLAAAAIAGVTRVITIGGAQAVAALAHGTETIQAVDKIVGPGNAYVASAKRRVFGVVGIDMIAGPSEILIVADGTTDPDWVAMDLFSQAEHDELAQAILLCPDADYLAKVEASIEKLLPTMPRQEVIRTSLGDRGALIKVRDMDEACAIANSIAAEHLEISAVEPQQWADKIRHAGAMFLGRFSSESLGDYCCGPNHVLPTSRTARFSSPLGVYDFQKRSSIIYVSEAGAQTLGKVAAELAYGEGLQAHARSAELRIK</sequence>
<keyword evidence="6" id="KW-0028">Amino-acid biosynthesis</keyword>
<evidence type="ECO:0000256" key="2">
    <source>
        <dbReference type="ARBA" id="ARBA00022723"/>
    </source>
</evidence>
<dbReference type="NCBIfam" id="TIGR00069">
    <property type="entry name" value="hisD"/>
    <property type="match status" value="1"/>
</dbReference>
<evidence type="ECO:0000256" key="8">
    <source>
        <dbReference type="PIRSR" id="PIRSR000099-1"/>
    </source>
</evidence>
<dbReference type="SUPFAM" id="SSF53720">
    <property type="entry name" value="ALDH-like"/>
    <property type="match status" value="1"/>
</dbReference>
<comment type="pathway">
    <text evidence="6">Amino-acid biosynthesis; L-histidine biosynthesis; L-histidine from 5-phospho-alpha-D-ribose 1-diphosphate: step 9/9.</text>
</comment>
<dbReference type="CDD" id="cd06572">
    <property type="entry name" value="Histidinol_dh"/>
    <property type="match status" value="1"/>
</dbReference>
<organism evidence="13 14">
    <name type="scientific">Duganella margarita</name>
    <dbReference type="NCBI Taxonomy" id="2692170"/>
    <lineage>
        <taxon>Bacteria</taxon>
        <taxon>Pseudomonadati</taxon>
        <taxon>Pseudomonadota</taxon>
        <taxon>Betaproteobacteria</taxon>
        <taxon>Burkholderiales</taxon>
        <taxon>Oxalobacteraceae</taxon>
        <taxon>Telluria group</taxon>
        <taxon>Duganella</taxon>
    </lineage>
</organism>
<dbReference type="GO" id="GO:0004399">
    <property type="term" value="F:histidinol dehydrogenase activity"/>
    <property type="evidence" value="ECO:0007669"/>
    <property type="project" value="UniProtKB-UniRule"/>
</dbReference>
<feature type="binding site" evidence="6 9">
    <location>
        <position position="200"/>
    </location>
    <ligand>
        <name>NAD(+)</name>
        <dbReference type="ChEBI" id="CHEBI:57540"/>
    </ligand>
</feature>
<feature type="binding site" evidence="6 11">
    <location>
        <position position="429"/>
    </location>
    <ligand>
        <name>Zn(2+)</name>
        <dbReference type="ChEBI" id="CHEBI:29105"/>
    </ligand>
</feature>
<dbReference type="Gene3D" id="3.40.50.1980">
    <property type="entry name" value="Nitrogenase molybdenum iron protein domain"/>
    <property type="match status" value="2"/>
</dbReference>
<evidence type="ECO:0000256" key="6">
    <source>
        <dbReference type="HAMAP-Rule" id="MF_01024"/>
    </source>
</evidence>
<gene>
    <name evidence="6 13" type="primary">hisD</name>
    <name evidence="13" type="ORF">GTP56_24415</name>
</gene>
<accession>A0A7X4H682</accession>
<dbReference type="HAMAP" id="MF_01024">
    <property type="entry name" value="HisD"/>
    <property type="match status" value="1"/>
</dbReference>
<keyword evidence="4 6" id="KW-0560">Oxidoreductase</keyword>
<keyword evidence="5 6" id="KW-0368">Histidine biosynthesis</keyword>
<dbReference type="PANTHER" id="PTHR21256:SF2">
    <property type="entry name" value="HISTIDINE BIOSYNTHESIS TRIFUNCTIONAL PROTEIN"/>
    <property type="match status" value="1"/>
</dbReference>
<feature type="binding site" evidence="6 10">
    <location>
        <position position="424"/>
    </location>
    <ligand>
        <name>substrate</name>
    </ligand>
</feature>
<dbReference type="GO" id="GO:0051287">
    <property type="term" value="F:NAD binding"/>
    <property type="evidence" value="ECO:0007669"/>
    <property type="project" value="InterPro"/>
</dbReference>
<feature type="binding site" evidence="6 11">
    <location>
        <position position="268"/>
    </location>
    <ligand>
        <name>Zn(2+)</name>
        <dbReference type="ChEBI" id="CHEBI:29105"/>
    </ligand>
</feature>
<evidence type="ECO:0000256" key="9">
    <source>
        <dbReference type="PIRSR" id="PIRSR000099-2"/>
    </source>
</evidence>
<evidence type="ECO:0000256" key="3">
    <source>
        <dbReference type="ARBA" id="ARBA00022833"/>
    </source>
</evidence>
<dbReference type="AlphaFoldDB" id="A0A7X4H682"/>
<comment type="catalytic activity">
    <reaction evidence="6">
        <text>L-histidinol + 2 NAD(+) + H2O = L-histidine + 2 NADH + 3 H(+)</text>
        <dbReference type="Rhea" id="RHEA:20641"/>
        <dbReference type="ChEBI" id="CHEBI:15377"/>
        <dbReference type="ChEBI" id="CHEBI:15378"/>
        <dbReference type="ChEBI" id="CHEBI:57540"/>
        <dbReference type="ChEBI" id="CHEBI:57595"/>
        <dbReference type="ChEBI" id="CHEBI:57699"/>
        <dbReference type="ChEBI" id="CHEBI:57945"/>
        <dbReference type="EC" id="1.1.1.23"/>
    </reaction>
</comment>
<keyword evidence="2 6" id="KW-0479">Metal-binding</keyword>
<dbReference type="EC" id="1.1.1.23" evidence="6"/>
<dbReference type="Gene3D" id="1.20.5.1300">
    <property type="match status" value="1"/>
</dbReference>
<dbReference type="PROSITE" id="PS00611">
    <property type="entry name" value="HISOL_DEHYDROGENASE"/>
    <property type="match status" value="1"/>
</dbReference>
<comment type="similarity">
    <text evidence="1 6 7 12">Belongs to the histidinol dehydrogenase family.</text>
</comment>
<dbReference type="PANTHER" id="PTHR21256">
    <property type="entry name" value="HISTIDINOL DEHYDROGENASE HDH"/>
    <property type="match status" value="1"/>
</dbReference>
<comment type="caution">
    <text evidence="13">The sequence shown here is derived from an EMBL/GenBank/DDBJ whole genome shotgun (WGS) entry which is preliminary data.</text>
</comment>
<dbReference type="FunFam" id="3.40.50.1980:FF:000001">
    <property type="entry name" value="Histidinol dehydrogenase"/>
    <property type="match status" value="1"/>
</dbReference>
<dbReference type="GO" id="GO:0000105">
    <property type="term" value="P:L-histidine biosynthetic process"/>
    <property type="evidence" value="ECO:0007669"/>
    <property type="project" value="UniProtKB-UniRule"/>
</dbReference>
<dbReference type="GO" id="GO:0005829">
    <property type="term" value="C:cytosol"/>
    <property type="evidence" value="ECO:0007669"/>
    <property type="project" value="TreeGrafter"/>
</dbReference>
<dbReference type="InterPro" id="IPR012131">
    <property type="entry name" value="Hstdl_DH"/>
</dbReference>
<evidence type="ECO:0000256" key="5">
    <source>
        <dbReference type="ARBA" id="ARBA00023102"/>
    </source>
</evidence>
<evidence type="ECO:0000313" key="14">
    <source>
        <dbReference type="Proteomes" id="UP000469734"/>
    </source>
</evidence>
<evidence type="ECO:0000256" key="7">
    <source>
        <dbReference type="PIRNR" id="PIRNR000099"/>
    </source>
</evidence>
<dbReference type="InterPro" id="IPR016161">
    <property type="entry name" value="Ald_DH/histidinol_DH"/>
</dbReference>
<feature type="binding site" evidence="6 10">
    <location>
        <position position="429"/>
    </location>
    <ligand>
        <name>substrate</name>
    </ligand>
</feature>
<comment type="cofactor">
    <cofactor evidence="6 11">
        <name>Zn(2+)</name>
        <dbReference type="ChEBI" id="CHEBI:29105"/>
    </cofactor>
    <text evidence="6 11">Binds 1 zinc ion per subunit.</text>
</comment>
<dbReference type="FunFam" id="3.40.50.1980:FF:000026">
    <property type="entry name" value="Histidinol dehydrogenase"/>
    <property type="match status" value="1"/>
</dbReference>
<protein>
    <recommendedName>
        <fullName evidence="6">Histidinol dehydrogenase</fullName>
        <shortName evidence="6">HDH</shortName>
        <ecNumber evidence="6">1.1.1.23</ecNumber>
    </recommendedName>
</protein>
<feature type="binding site" evidence="6 11">
    <location>
        <position position="370"/>
    </location>
    <ligand>
        <name>Zn(2+)</name>
        <dbReference type="ChEBI" id="CHEBI:29105"/>
    </ligand>
</feature>
<proteinExistence type="inferred from homology"/>
<feature type="binding site" evidence="6 10">
    <location>
        <position position="370"/>
    </location>
    <ligand>
        <name>substrate</name>
    </ligand>
</feature>
<feature type="binding site" evidence="6 9">
    <location>
        <position position="139"/>
    </location>
    <ligand>
        <name>NAD(+)</name>
        <dbReference type="ChEBI" id="CHEBI:57540"/>
    </ligand>
</feature>
<dbReference type="InterPro" id="IPR001692">
    <property type="entry name" value="Histidinol_DH_CS"/>
</dbReference>
<dbReference type="PIRSF" id="PIRSF000099">
    <property type="entry name" value="Histidinol_dh"/>
    <property type="match status" value="1"/>
</dbReference>
<keyword evidence="6 9" id="KW-0520">NAD</keyword>
<dbReference type="EMBL" id="WWCR01000036">
    <property type="protein sequence ID" value="MYM75319.1"/>
    <property type="molecule type" value="Genomic_DNA"/>
</dbReference>
<feature type="active site" description="Proton acceptor" evidence="6 8">
    <location>
        <position position="336"/>
    </location>
</feature>
<dbReference type="Proteomes" id="UP000469734">
    <property type="component" value="Unassembled WGS sequence"/>
</dbReference>
<feature type="binding site" evidence="6 10">
    <location>
        <position position="268"/>
    </location>
    <ligand>
        <name>substrate</name>
    </ligand>
</feature>
<evidence type="ECO:0000256" key="1">
    <source>
        <dbReference type="ARBA" id="ARBA00010178"/>
    </source>
</evidence>
<name>A0A7X4H682_9BURK</name>
<comment type="function">
    <text evidence="6">Catalyzes the sequential NAD-dependent oxidations of L-histidinol to L-histidinaldehyde and then to L-histidine.</text>
</comment>
<dbReference type="InterPro" id="IPR022695">
    <property type="entry name" value="Histidinol_DH_monofunct"/>
</dbReference>
<evidence type="ECO:0000256" key="12">
    <source>
        <dbReference type="RuleBase" id="RU004175"/>
    </source>
</evidence>
<evidence type="ECO:0000256" key="4">
    <source>
        <dbReference type="ARBA" id="ARBA00023002"/>
    </source>
</evidence>
<feature type="binding site" evidence="6 9">
    <location>
        <position position="223"/>
    </location>
    <ligand>
        <name>NAD(+)</name>
        <dbReference type="ChEBI" id="CHEBI:57540"/>
    </ligand>
</feature>
<dbReference type="PRINTS" id="PR00083">
    <property type="entry name" value="HOLDHDRGNASE"/>
</dbReference>
<dbReference type="GO" id="GO:0008270">
    <property type="term" value="F:zinc ion binding"/>
    <property type="evidence" value="ECO:0007669"/>
    <property type="project" value="UniProtKB-UniRule"/>
</dbReference>
<dbReference type="UniPathway" id="UPA00031">
    <property type="reaction ID" value="UER00014"/>
</dbReference>
<feature type="binding site" evidence="6 11">
    <location>
        <position position="271"/>
    </location>
    <ligand>
        <name>Zn(2+)</name>
        <dbReference type="ChEBI" id="CHEBI:29105"/>
    </ligand>
</feature>
<feature type="binding site" evidence="6 10">
    <location>
        <position position="337"/>
    </location>
    <ligand>
        <name>substrate</name>
    </ligand>
</feature>
<feature type="binding site" evidence="6 10">
    <location>
        <position position="271"/>
    </location>
    <ligand>
        <name>substrate</name>
    </ligand>
</feature>